<dbReference type="Pfam" id="PF17930">
    <property type="entry name" value="LpxI_N"/>
    <property type="match status" value="1"/>
</dbReference>
<reference evidence="3" key="2">
    <citation type="submission" date="2023-01" db="EMBL/GenBank/DDBJ databases">
        <authorList>
            <person name="Sun Q."/>
            <person name="Evtushenko L."/>
        </authorList>
    </citation>
    <scope>NUCLEOTIDE SEQUENCE</scope>
    <source>
        <strain evidence="3">VKM B-1513</strain>
    </source>
</reference>
<evidence type="ECO:0000259" key="2">
    <source>
        <dbReference type="Pfam" id="PF17930"/>
    </source>
</evidence>
<feature type="domain" description="LpxI C-terminal" evidence="1">
    <location>
        <begin position="143"/>
        <end position="279"/>
    </location>
</feature>
<dbReference type="Proteomes" id="UP001143486">
    <property type="component" value="Unassembled WGS sequence"/>
</dbReference>
<dbReference type="RefSeq" id="WP_271186719.1">
    <property type="nucleotide sequence ID" value="NZ_BSFE01000004.1"/>
</dbReference>
<dbReference type="Pfam" id="PF06230">
    <property type="entry name" value="LpxI_C"/>
    <property type="match status" value="1"/>
</dbReference>
<dbReference type="InterPro" id="IPR043167">
    <property type="entry name" value="LpxI_C_sf"/>
</dbReference>
<dbReference type="InterPro" id="IPR053174">
    <property type="entry name" value="LpxI"/>
</dbReference>
<dbReference type="InterPro" id="IPR010415">
    <property type="entry name" value="LpxI_C"/>
</dbReference>
<dbReference type="Gene3D" id="3.40.50.20">
    <property type="match status" value="1"/>
</dbReference>
<dbReference type="Gene3D" id="3.40.140.80">
    <property type="match status" value="1"/>
</dbReference>
<protein>
    <submittedName>
        <fullName evidence="3">UDP-2,3-diacylglucosamine pyrophosphatase</fullName>
    </submittedName>
</protein>
<sequence>MTDTQSAASWTRLGLIAGGGGLPREILNALDPQSVLVIRLKGFADDPFDDIGHVEHSVGEIGAITRSLKSAGCDAVCFAGYVTRPDFKALRLDGAGLKLLPRVLAAGRKGDDAILRVVVEAFEREGLTVVGADSLLTRNRLEAGRLGQVSPDANAQADADKAMHVAAEIGRLDIGQGAVVADGLVLAVEAQEGTNAMLERVAGLPAPLRGSPDNRRGVLAKRPKPIQERRIDMPVVGVDTVRLCDAAGLAGIVLEAGGALVVDREAVIRELDARGLFLVVRDAEA</sequence>
<name>A0A9W6IL49_9PROT</name>
<dbReference type="PANTHER" id="PTHR39962">
    <property type="entry name" value="BLL4848 PROTEIN"/>
    <property type="match status" value="1"/>
</dbReference>
<keyword evidence="4" id="KW-1185">Reference proteome</keyword>
<gene>
    <name evidence="3" type="primary">lpxI</name>
    <name evidence="3" type="ORF">GCM10017621_18590</name>
</gene>
<dbReference type="EMBL" id="BSFE01000004">
    <property type="protein sequence ID" value="GLK52351.1"/>
    <property type="molecule type" value="Genomic_DNA"/>
</dbReference>
<dbReference type="InterPro" id="IPR041255">
    <property type="entry name" value="LpxI_N"/>
</dbReference>
<proteinExistence type="predicted"/>
<reference evidence="3" key="1">
    <citation type="journal article" date="2014" name="Int. J. Syst. Evol. Microbiol.">
        <title>Complete genome sequence of Corynebacterium casei LMG S-19264T (=DSM 44701T), isolated from a smear-ripened cheese.</title>
        <authorList>
            <consortium name="US DOE Joint Genome Institute (JGI-PGF)"/>
            <person name="Walter F."/>
            <person name="Albersmeier A."/>
            <person name="Kalinowski J."/>
            <person name="Ruckert C."/>
        </authorList>
    </citation>
    <scope>NUCLEOTIDE SEQUENCE</scope>
    <source>
        <strain evidence="3">VKM B-1513</strain>
    </source>
</reference>
<dbReference type="AlphaFoldDB" id="A0A9W6IL49"/>
<dbReference type="PANTHER" id="PTHR39962:SF1">
    <property type="entry name" value="LPXI FAMILY PROTEIN"/>
    <property type="match status" value="1"/>
</dbReference>
<evidence type="ECO:0000313" key="3">
    <source>
        <dbReference type="EMBL" id="GLK52351.1"/>
    </source>
</evidence>
<evidence type="ECO:0000259" key="1">
    <source>
        <dbReference type="Pfam" id="PF06230"/>
    </source>
</evidence>
<organism evidence="3 4">
    <name type="scientific">Maricaulis virginensis</name>
    <dbReference type="NCBI Taxonomy" id="144022"/>
    <lineage>
        <taxon>Bacteria</taxon>
        <taxon>Pseudomonadati</taxon>
        <taxon>Pseudomonadota</taxon>
        <taxon>Alphaproteobacteria</taxon>
        <taxon>Maricaulales</taxon>
        <taxon>Maricaulaceae</taxon>
        <taxon>Maricaulis</taxon>
    </lineage>
</organism>
<accession>A0A9W6IL49</accession>
<evidence type="ECO:0000313" key="4">
    <source>
        <dbReference type="Proteomes" id="UP001143486"/>
    </source>
</evidence>
<comment type="caution">
    <text evidence="3">The sequence shown here is derived from an EMBL/GenBank/DDBJ whole genome shotgun (WGS) entry which is preliminary data.</text>
</comment>
<feature type="domain" description="LpxI N-terminal" evidence="2">
    <location>
        <begin position="12"/>
        <end position="136"/>
    </location>
</feature>